<feature type="compositionally biased region" description="Basic and acidic residues" evidence="2">
    <location>
        <begin position="862"/>
        <end position="878"/>
    </location>
</feature>
<dbReference type="InterPro" id="IPR003124">
    <property type="entry name" value="WH2_dom"/>
</dbReference>
<feature type="compositionally biased region" description="Basic and acidic residues" evidence="2">
    <location>
        <begin position="816"/>
        <end position="829"/>
    </location>
</feature>
<feature type="coiled-coil region" evidence="1">
    <location>
        <begin position="601"/>
        <end position="711"/>
    </location>
</feature>
<feature type="compositionally biased region" description="Acidic residues" evidence="2">
    <location>
        <begin position="888"/>
        <end position="902"/>
    </location>
</feature>
<evidence type="ECO:0000259" key="3">
    <source>
        <dbReference type="PROSITE" id="PS51082"/>
    </source>
</evidence>
<organism evidence="4 5">
    <name type="scientific">Manduca sexta</name>
    <name type="common">Tobacco hawkmoth</name>
    <name type="synonym">Tobacco hornworm</name>
    <dbReference type="NCBI Taxonomy" id="7130"/>
    <lineage>
        <taxon>Eukaryota</taxon>
        <taxon>Metazoa</taxon>
        <taxon>Ecdysozoa</taxon>
        <taxon>Arthropoda</taxon>
        <taxon>Hexapoda</taxon>
        <taxon>Insecta</taxon>
        <taxon>Pterygota</taxon>
        <taxon>Neoptera</taxon>
        <taxon>Endopterygota</taxon>
        <taxon>Lepidoptera</taxon>
        <taxon>Glossata</taxon>
        <taxon>Ditrysia</taxon>
        <taxon>Bombycoidea</taxon>
        <taxon>Sphingidae</taxon>
        <taxon>Sphinginae</taxon>
        <taxon>Sphingini</taxon>
        <taxon>Manduca</taxon>
    </lineage>
</organism>
<evidence type="ECO:0000256" key="1">
    <source>
        <dbReference type="SAM" id="Coils"/>
    </source>
</evidence>
<gene>
    <name evidence="4" type="ORF">O3G_MSEX004591</name>
</gene>
<evidence type="ECO:0000256" key="2">
    <source>
        <dbReference type="SAM" id="MobiDB-lite"/>
    </source>
</evidence>
<comment type="caution">
    <text evidence="4">The sequence shown here is derived from an EMBL/GenBank/DDBJ whole genome shotgun (WGS) entry which is preliminary data.</text>
</comment>
<keyword evidence="5" id="KW-1185">Reference proteome</keyword>
<dbReference type="GO" id="GO:0003779">
    <property type="term" value="F:actin binding"/>
    <property type="evidence" value="ECO:0007669"/>
    <property type="project" value="InterPro"/>
</dbReference>
<feature type="compositionally biased region" description="Basic and acidic residues" evidence="2">
    <location>
        <begin position="839"/>
        <end position="850"/>
    </location>
</feature>
<feature type="compositionally biased region" description="Pro residues" evidence="2">
    <location>
        <begin position="414"/>
        <end position="431"/>
    </location>
</feature>
<feature type="region of interest" description="Disordered" evidence="2">
    <location>
        <begin position="395"/>
        <end position="472"/>
    </location>
</feature>
<reference evidence="4" key="2">
    <citation type="submission" date="2020-12" db="EMBL/GenBank/DDBJ databases">
        <authorList>
            <person name="Kanost M."/>
        </authorList>
    </citation>
    <scope>NUCLEOTIDE SEQUENCE</scope>
</reference>
<feature type="domain" description="WH2" evidence="3">
    <location>
        <begin position="506"/>
        <end position="523"/>
    </location>
</feature>
<accession>A0A921YWT9</accession>
<feature type="compositionally biased region" description="Acidic residues" evidence="2">
    <location>
        <begin position="909"/>
        <end position="934"/>
    </location>
</feature>
<sequence length="998" mass="113655">MPIGNLNNIAPPRRESFRPPWVKEKDTEAPPAWTQKKLKPVESLSRTGSIDDASPVVKPLKPVLKKQSTIRDKSENGVSETVEEKLIKPSAAKLADKSSKAADEKSKFTKTALKTLEKVPKLEDKYSNDKVSERPALRSVRTIDDKAKEKSVTIVDRKDKNGTEKANIPVNDKSSVVVKDTKPSVKVNVPEKAVTKVVTPEKVELKPAIKTIPVDKPATKTISVDKPSTKTIPTEKPAPKILEVKKPVAKVEEPPMKIEKPVTKIEKPATKIEKPVTNKVPSKTASIEKTTNRLTKTAEVDKPAPKVTTIDKPTNKVVEKPVTKAASKEEVNKSADKESKMATKPPTPMEKTPSKVLRKPPLQKQPSKDEVSIKKWRDPLLERVKENIDKTLANDIPKGHTLTKNESLRSLLKPTPPPMPPPMPPKLPPPPEFKKAPIDPEKLKRIEQLRSRPRKRPDWSDMMKEVEQGKKLRHVECNDRSSPIITRAAVVKNKDQFIFESEKPNSHNELLREITKGVKLKKTKTNDRSKPNLEGLRKFRRQMTIEEQVQKSMSQANLVASPSGANVAEGVPAPVPDEEEIDEMDDIDKVRDDLQSTKQLLAMELRTKEAQEREIKRLLTRIQNLEAEVARERAIIKQEQHKTVISVTDAYDERLVTNLKMEVEKAKETADNLEKQYLQAAEERDTALTELEEVKRKNSELEKKLEQAMSNKLEELSLTEEPLSYYQKRQLDFEKQCRLLNIDTNSSEAMELKKKATDTNNNNTNAAFTNTEDGEGIMPTAVGSRRASHAIKQLSVTKDDSFEEEPESEEEEEESEEKKQKRMEKEVRNMRNKIRHLKEKQDHMKKERMGFKMALKNQQAALKEEKRKYKELKREVDKMAAMMKEVGSEDDEDEEEEEEESEEEKKSESEEEESETETEQDTESETESESEPEDAPLPNKKENLTKRVKRHETRVHALKKGNALLMANVDRLKDDVLKQREESMTLQKELDSLIDDLE</sequence>
<proteinExistence type="predicted"/>
<dbReference type="Proteomes" id="UP000791440">
    <property type="component" value="Unassembled WGS sequence"/>
</dbReference>
<dbReference type="PROSITE" id="PS51082">
    <property type="entry name" value="WH2"/>
    <property type="match status" value="1"/>
</dbReference>
<reference evidence="4" key="1">
    <citation type="journal article" date="2016" name="Insect Biochem. Mol. Biol.">
        <title>Multifaceted biological insights from a draft genome sequence of the tobacco hornworm moth, Manduca sexta.</title>
        <authorList>
            <person name="Kanost M.R."/>
            <person name="Arrese E.L."/>
            <person name="Cao X."/>
            <person name="Chen Y.R."/>
            <person name="Chellapilla S."/>
            <person name="Goldsmith M.R."/>
            <person name="Grosse-Wilde E."/>
            <person name="Heckel D.G."/>
            <person name="Herndon N."/>
            <person name="Jiang H."/>
            <person name="Papanicolaou A."/>
            <person name="Qu J."/>
            <person name="Soulages J.L."/>
            <person name="Vogel H."/>
            <person name="Walters J."/>
            <person name="Waterhouse R.M."/>
            <person name="Ahn S.J."/>
            <person name="Almeida F.C."/>
            <person name="An C."/>
            <person name="Aqrawi P."/>
            <person name="Bretschneider A."/>
            <person name="Bryant W.B."/>
            <person name="Bucks S."/>
            <person name="Chao H."/>
            <person name="Chevignon G."/>
            <person name="Christen J.M."/>
            <person name="Clarke D.F."/>
            <person name="Dittmer N.T."/>
            <person name="Ferguson L.C.F."/>
            <person name="Garavelou S."/>
            <person name="Gordon K.H.J."/>
            <person name="Gunaratna R.T."/>
            <person name="Han Y."/>
            <person name="Hauser F."/>
            <person name="He Y."/>
            <person name="Heidel-Fischer H."/>
            <person name="Hirsh A."/>
            <person name="Hu Y."/>
            <person name="Jiang H."/>
            <person name="Kalra D."/>
            <person name="Klinner C."/>
            <person name="Konig C."/>
            <person name="Kovar C."/>
            <person name="Kroll A.R."/>
            <person name="Kuwar S.S."/>
            <person name="Lee S.L."/>
            <person name="Lehman R."/>
            <person name="Li K."/>
            <person name="Li Z."/>
            <person name="Liang H."/>
            <person name="Lovelace S."/>
            <person name="Lu Z."/>
            <person name="Mansfield J.H."/>
            <person name="McCulloch K.J."/>
            <person name="Mathew T."/>
            <person name="Morton B."/>
            <person name="Muzny D.M."/>
            <person name="Neunemann D."/>
            <person name="Ongeri F."/>
            <person name="Pauchet Y."/>
            <person name="Pu L.L."/>
            <person name="Pyrousis I."/>
            <person name="Rao X.J."/>
            <person name="Redding A."/>
            <person name="Roesel C."/>
            <person name="Sanchez-Gracia A."/>
            <person name="Schaack S."/>
            <person name="Shukla A."/>
            <person name="Tetreau G."/>
            <person name="Wang Y."/>
            <person name="Xiong G.H."/>
            <person name="Traut W."/>
            <person name="Walsh T.K."/>
            <person name="Worley K.C."/>
            <person name="Wu D."/>
            <person name="Wu W."/>
            <person name="Wu Y.Q."/>
            <person name="Zhang X."/>
            <person name="Zou Z."/>
            <person name="Zucker H."/>
            <person name="Briscoe A.D."/>
            <person name="Burmester T."/>
            <person name="Clem R.J."/>
            <person name="Feyereisen R."/>
            <person name="Grimmelikhuijzen C.J.P."/>
            <person name="Hamodrakas S.J."/>
            <person name="Hansson B.S."/>
            <person name="Huguet E."/>
            <person name="Jermiin L.S."/>
            <person name="Lan Q."/>
            <person name="Lehman H.K."/>
            <person name="Lorenzen M."/>
            <person name="Merzendorfer H."/>
            <person name="Michalopoulos I."/>
            <person name="Morton D.B."/>
            <person name="Muthukrishnan S."/>
            <person name="Oakeshott J.G."/>
            <person name="Palmer W."/>
            <person name="Park Y."/>
            <person name="Passarelli A.L."/>
            <person name="Rozas J."/>
            <person name="Schwartz L.M."/>
            <person name="Smith W."/>
            <person name="Southgate A."/>
            <person name="Vilcinskas A."/>
            <person name="Vogt R."/>
            <person name="Wang P."/>
            <person name="Werren J."/>
            <person name="Yu X.Q."/>
            <person name="Zhou J.J."/>
            <person name="Brown S.J."/>
            <person name="Scherer S.E."/>
            <person name="Richards S."/>
            <person name="Blissard G.W."/>
        </authorList>
    </citation>
    <scope>NUCLEOTIDE SEQUENCE</scope>
</reference>
<feature type="compositionally biased region" description="Basic and acidic residues" evidence="2">
    <location>
        <begin position="432"/>
        <end position="472"/>
    </location>
</feature>
<dbReference type="SMART" id="SM00246">
    <property type="entry name" value="WH2"/>
    <property type="match status" value="2"/>
</dbReference>
<feature type="compositionally biased region" description="Basic and acidic residues" evidence="2">
    <location>
        <begin position="313"/>
        <end position="341"/>
    </location>
</feature>
<feature type="compositionally biased region" description="Basic residues" evidence="2">
    <location>
        <begin position="946"/>
        <end position="955"/>
    </location>
</feature>
<feature type="compositionally biased region" description="Polar residues" evidence="2">
    <location>
        <begin position="279"/>
        <end position="295"/>
    </location>
</feature>
<evidence type="ECO:0000313" key="5">
    <source>
        <dbReference type="Proteomes" id="UP000791440"/>
    </source>
</evidence>
<feature type="region of interest" description="Disordered" evidence="2">
    <location>
        <begin position="754"/>
        <end position="955"/>
    </location>
</feature>
<dbReference type="Pfam" id="PF02205">
    <property type="entry name" value="WH2"/>
    <property type="match status" value="1"/>
</dbReference>
<feature type="compositionally biased region" description="Low complexity" evidence="2">
    <location>
        <begin position="758"/>
        <end position="771"/>
    </location>
</feature>
<feature type="compositionally biased region" description="Basic and acidic residues" evidence="2">
    <location>
        <begin position="12"/>
        <end position="28"/>
    </location>
</feature>
<keyword evidence="1" id="KW-0175">Coiled coil</keyword>
<feature type="compositionally biased region" description="Acidic residues" evidence="2">
    <location>
        <begin position="801"/>
        <end position="815"/>
    </location>
</feature>
<evidence type="ECO:0000313" key="4">
    <source>
        <dbReference type="EMBL" id="KAG6446813.1"/>
    </source>
</evidence>
<dbReference type="AlphaFoldDB" id="A0A921YWT9"/>
<feature type="region of interest" description="Disordered" evidence="2">
    <location>
        <begin position="1"/>
        <end position="55"/>
    </location>
</feature>
<name>A0A921YWT9_MANSE</name>
<feature type="region of interest" description="Disordered" evidence="2">
    <location>
        <begin position="269"/>
        <end position="374"/>
    </location>
</feature>
<dbReference type="EMBL" id="JH668337">
    <property type="protein sequence ID" value="KAG6446813.1"/>
    <property type="molecule type" value="Genomic_DNA"/>
</dbReference>
<protein>
    <recommendedName>
        <fullName evidence="3">WH2 domain-containing protein</fullName>
    </recommendedName>
</protein>